<name>A0AAN7VQQ8_9PEZI</name>
<sequence length="172" mass="19365">MPPYSNHNLNDLNATINTFDAVYRRTVQRRPWDARPTPTATTVAPTSTADNAADTDYGRLKTLISQPESQFSPTDSLHKSVWSAELTTSELQALHRRARKQLEQAMKTKVRALEIEIDKLTFRLSQQALVVDREDVEGLKGDVCKLVLERWSHEKAVEEMTGQKASGTQSGR</sequence>
<dbReference type="EMBL" id="JAVRQU010000009">
    <property type="protein sequence ID" value="KAK5698804.1"/>
    <property type="molecule type" value="Genomic_DNA"/>
</dbReference>
<feature type="region of interest" description="Disordered" evidence="1">
    <location>
        <begin position="33"/>
        <end position="52"/>
    </location>
</feature>
<feature type="compositionally biased region" description="Low complexity" evidence="1">
    <location>
        <begin position="36"/>
        <end position="49"/>
    </location>
</feature>
<comment type="caution">
    <text evidence="2">The sequence shown here is derived from an EMBL/GenBank/DDBJ whole genome shotgun (WGS) entry which is preliminary data.</text>
</comment>
<organism evidence="2 3">
    <name type="scientific">Elasticomyces elasticus</name>
    <dbReference type="NCBI Taxonomy" id="574655"/>
    <lineage>
        <taxon>Eukaryota</taxon>
        <taxon>Fungi</taxon>
        <taxon>Dikarya</taxon>
        <taxon>Ascomycota</taxon>
        <taxon>Pezizomycotina</taxon>
        <taxon>Dothideomycetes</taxon>
        <taxon>Dothideomycetidae</taxon>
        <taxon>Mycosphaerellales</taxon>
        <taxon>Teratosphaeriaceae</taxon>
        <taxon>Elasticomyces</taxon>
    </lineage>
</organism>
<evidence type="ECO:0000313" key="3">
    <source>
        <dbReference type="Proteomes" id="UP001310594"/>
    </source>
</evidence>
<accession>A0AAN7VQQ8</accession>
<dbReference type="Proteomes" id="UP001310594">
    <property type="component" value="Unassembled WGS sequence"/>
</dbReference>
<proteinExistence type="predicted"/>
<gene>
    <name evidence="2" type="ORF">LTR97_006452</name>
</gene>
<evidence type="ECO:0000256" key="1">
    <source>
        <dbReference type="SAM" id="MobiDB-lite"/>
    </source>
</evidence>
<reference evidence="2" key="1">
    <citation type="submission" date="2023-08" db="EMBL/GenBank/DDBJ databases">
        <title>Black Yeasts Isolated from many extreme environments.</title>
        <authorList>
            <person name="Coleine C."/>
            <person name="Stajich J.E."/>
            <person name="Selbmann L."/>
        </authorList>
    </citation>
    <scope>NUCLEOTIDE SEQUENCE</scope>
    <source>
        <strain evidence="2">CCFEE 5810</strain>
    </source>
</reference>
<protein>
    <submittedName>
        <fullName evidence="2">Uncharacterized protein</fullName>
    </submittedName>
</protein>
<dbReference type="AlphaFoldDB" id="A0AAN7VQQ8"/>
<evidence type="ECO:0000313" key="2">
    <source>
        <dbReference type="EMBL" id="KAK5698804.1"/>
    </source>
</evidence>